<sequence>MTSTDADSDAAPSAGAGADGRGALDGMFGPSTAPTSVAVPSTSSTLALTWVDDNAFAAGHSTTTGWLTSEDLLATRPRRSPVATLVPILIVLAVIGAYVAGTALWPLDAIRPQLTTDTVSAAAAPAANLTWPAKGSGAVVVEGFGTPLASTQGPTTIASITKVVTSLMILDKLPLKPGEQGPSYPITAADGALYRTMQKAGESVLKVPVGSSLTEYQLLQGGLIGSAGNYITKLARSQWASDADFAGAARVWLGQHGLTGISLVGPTGISKLNTADPASLIALGKLAMANPVFAEIVGTKQVVLPGAGPVENTNELLLTEPGVVGIKTGTLDTYDLLAAKDVTVGSTKVRLYATALGQPNDKARTAETSALFAQLEKQLTPFPSVPKGTTVGTVTTKWGDSVPVVTTTDAGVVLWNAATGTVKTDVAVKDADTKGAKVGTLTVTGPLDKAATDVVLAGDITAPSLMWRLTHPLELLGLG</sequence>
<keyword evidence="4" id="KW-0645">Protease</keyword>
<reference evidence="4 5" key="1">
    <citation type="submission" date="2023-06" db="EMBL/GenBank/DDBJ databases">
        <title>Microbacterium sp. nov., isolated from a waste landfill.</title>
        <authorList>
            <person name="Wen W."/>
        </authorList>
    </citation>
    <scope>NUCLEOTIDE SEQUENCE [LARGE SCALE GENOMIC DNA]</scope>
    <source>
        <strain evidence="4 5">ASV49</strain>
    </source>
</reference>
<dbReference type="EMBL" id="JASXSZ010000002">
    <property type="protein sequence ID" value="MDL9979385.1"/>
    <property type="molecule type" value="Genomic_DNA"/>
</dbReference>
<dbReference type="SUPFAM" id="SSF56601">
    <property type="entry name" value="beta-lactamase/transpeptidase-like"/>
    <property type="match status" value="1"/>
</dbReference>
<gene>
    <name evidence="4" type="ORF">QSV35_08560</name>
</gene>
<dbReference type="GO" id="GO:0004180">
    <property type="term" value="F:carboxypeptidase activity"/>
    <property type="evidence" value="ECO:0007669"/>
    <property type="project" value="UniProtKB-KW"/>
</dbReference>
<feature type="domain" description="Peptidase S11 D-alanyl-D-alanine carboxypeptidase A N-terminal" evidence="3">
    <location>
        <begin position="155"/>
        <end position="332"/>
    </location>
</feature>
<comment type="caution">
    <text evidence="4">The sequence shown here is derived from an EMBL/GenBank/DDBJ whole genome shotgun (WGS) entry which is preliminary data.</text>
</comment>
<evidence type="ECO:0000256" key="1">
    <source>
        <dbReference type="SAM" id="MobiDB-lite"/>
    </source>
</evidence>
<feature type="transmembrane region" description="Helical" evidence="2">
    <location>
        <begin position="82"/>
        <end position="105"/>
    </location>
</feature>
<keyword evidence="4" id="KW-0121">Carboxypeptidase</keyword>
<keyword evidence="5" id="KW-1185">Reference proteome</keyword>
<keyword evidence="2" id="KW-1133">Transmembrane helix</keyword>
<evidence type="ECO:0000256" key="2">
    <source>
        <dbReference type="SAM" id="Phobius"/>
    </source>
</evidence>
<dbReference type="Pfam" id="PF00768">
    <property type="entry name" value="Peptidase_S11"/>
    <property type="match status" value="1"/>
</dbReference>
<dbReference type="Proteomes" id="UP001235064">
    <property type="component" value="Unassembled WGS sequence"/>
</dbReference>
<name>A0ABT7MY60_9MICO</name>
<feature type="region of interest" description="Disordered" evidence="1">
    <location>
        <begin position="1"/>
        <end position="29"/>
    </location>
</feature>
<protein>
    <submittedName>
        <fullName evidence="4">D-alanyl-D-alanine carboxypeptidase</fullName>
    </submittedName>
</protein>
<dbReference type="InterPro" id="IPR001967">
    <property type="entry name" value="Peptidase_S11_N"/>
</dbReference>
<proteinExistence type="predicted"/>
<accession>A0ABT7MY60</accession>
<dbReference type="RefSeq" id="WP_286288253.1">
    <property type="nucleotide sequence ID" value="NZ_JASXSZ010000002.1"/>
</dbReference>
<evidence type="ECO:0000259" key="3">
    <source>
        <dbReference type="Pfam" id="PF00768"/>
    </source>
</evidence>
<dbReference type="InterPro" id="IPR012338">
    <property type="entry name" value="Beta-lactam/transpept-like"/>
</dbReference>
<dbReference type="Gene3D" id="3.40.710.10">
    <property type="entry name" value="DD-peptidase/beta-lactamase superfamily"/>
    <property type="match status" value="1"/>
</dbReference>
<evidence type="ECO:0000313" key="4">
    <source>
        <dbReference type="EMBL" id="MDL9979385.1"/>
    </source>
</evidence>
<keyword evidence="2" id="KW-0472">Membrane</keyword>
<evidence type="ECO:0000313" key="5">
    <source>
        <dbReference type="Proteomes" id="UP001235064"/>
    </source>
</evidence>
<keyword evidence="2" id="KW-0812">Transmembrane</keyword>
<keyword evidence="4" id="KW-0378">Hydrolase</keyword>
<organism evidence="4 5">
    <name type="scientific">Microbacterium candidum</name>
    <dbReference type="NCBI Taxonomy" id="3041922"/>
    <lineage>
        <taxon>Bacteria</taxon>
        <taxon>Bacillati</taxon>
        <taxon>Actinomycetota</taxon>
        <taxon>Actinomycetes</taxon>
        <taxon>Micrococcales</taxon>
        <taxon>Microbacteriaceae</taxon>
        <taxon>Microbacterium</taxon>
    </lineage>
</organism>